<keyword evidence="2" id="KW-1185">Reference proteome</keyword>
<dbReference type="Proteomes" id="UP001208567">
    <property type="component" value="Unassembled WGS sequence"/>
</dbReference>
<gene>
    <name evidence="1" type="ORF">bsdE14_32760</name>
</gene>
<dbReference type="PANTHER" id="PTHR34986">
    <property type="entry name" value="EVOLVED BETA-GALACTOSIDASE SUBUNIT BETA"/>
    <property type="match status" value="1"/>
</dbReference>
<dbReference type="RefSeq" id="WP_264851189.1">
    <property type="nucleotide sequence ID" value="NZ_BRXR01000001.1"/>
</dbReference>
<organism evidence="1 2">
    <name type="scientific">Clostridium omnivorum</name>
    <dbReference type="NCBI Taxonomy" id="1604902"/>
    <lineage>
        <taxon>Bacteria</taxon>
        <taxon>Bacillati</taxon>
        <taxon>Bacillota</taxon>
        <taxon>Clostridia</taxon>
        <taxon>Eubacteriales</taxon>
        <taxon>Clostridiaceae</taxon>
        <taxon>Clostridium</taxon>
    </lineage>
</organism>
<comment type="caution">
    <text evidence="1">The sequence shown here is derived from an EMBL/GenBank/DDBJ whole genome shotgun (WGS) entry which is preliminary data.</text>
</comment>
<protein>
    <submittedName>
        <fullName evidence="1">Beta-D-galactosidase</fullName>
    </submittedName>
</protein>
<dbReference type="Gene3D" id="2.60.120.370">
    <property type="entry name" value="YhcH/YjgK/YiaL"/>
    <property type="match status" value="1"/>
</dbReference>
<reference evidence="1 2" key="1">
    <citation type="journal article" date="2024" name="Int. J. Syst. Evol. Microbiol.">
        <title>Clostridium omnivorum sp. nov., isolated from anoxic soil under the treatment of reductive soil disinfestation.</title>
        <authorList>
            <person name="Ueki A."/>
            <person name="Tonouchi A."/>
            <person name="Kaku N."/>
            <person name="Honma S."/>
            <person name="Ueki K."/>
        </authorList>
    </citation>
    <scope>NUCLEOTIDE SEQUENCE [LARGE SCALE GENOMIC DNA]</scope>
    <source>
        <strain evidence="1 2">E14</strain>
    </source>
</reference>
<dbReference type="SUPFAM" id="SSF51197">
    <property type="entry name" value="Clavaminate synthase-like"/>
    <property type="match status" value="1"/>
</dbReference>
<dbReference type="InterPro" id="IPR004375">
    <property type="entry name" value="NanQ/TabA/YiaL"/>
</dbReference>
<dbReference type="Pfam" id="PF04074">
    <property type="entry name" value="DUF386"/>
    <property type="match status" value="1"/>
</dbReference>
<dbReference type="InterPro" id="IPR037012">
    <property type="entry name" value="NanQ/TabA/YiaL_sf"/>
</dbReference>
<dbReference type="EMBL" id="BRXR01000001">
    <property type="protein sequence ID" value="GLC31866.1"/>
    <property type="molecule type" value="Genomic_DNA"/>
</dbReference>
<evidence type="ECO:0000313" key="1">
    <source>
        <dbReference type="EMBL" id="GLC31866.1"/>
    </source>
</evidence>
<name>A0ABQ5N9U5_9CLOT</name>
<dbReference type="PANTHER" id="PTHR34986:SF1">
    <property type="entry name" value="PROTEIN YIAL"/>
    <property type="match status" value="1"/>
</dbReference>
<evidence type="ECO:0000313" key="2">
    <source>
        <dbReference type="Proteomes" id="UP001208567"/>
    </source>
</evidence>
<accession>A0ABQ5N9U5</accession>
<dbReference type="NCBIfam" id="TIGR00022">
    <property type="entry name" value="YhcH/YjgK/YiaL family protein"/>
    <property type="match status" value="1"/>
</dbReference>
<proteinExistence type="predicted"/>
<sequence>MIYDNIKNSERYEGLNINFKKAFEFLKRSDLKDLAAGRYEIDSDNVFALVQTYETMHLESKDYEVHKKYIDVQYMVKGEENMGFSQIDSLNVKNSYNDESDAMIMDGDKVLYKLREGEFFIFFPEEPHMPGIMKDEKREVKKIVIKIKA</sequence>